<dbReference type="SUPFAM" id="SSF53448">
    <property type="entry name" value="Nucleotide-diphospho-sugar transferases"/>
    <property type="match status" value="1"/>
</dbReference>
<dbReference type="CDD" id="cd00761">
    <property type="entry name" value="Glyco_tranf_GTA_type"/>
    <property type="match status" value="1"/>
</dbReference>
<keyword evidence="3" id="KW-0328">Glycosyltransferase</keyword>
<comment type="function">
    <text evidence="6">Catalyzes the glycosylation of 4,4'-diaponeurosporenoate, i.e. the esterification of glucose at the C1'' position with the carboxyl group of 4,4'-diaponeurosporenic acid, to form glycosyl-4,4'-diaponeurosporenoate. This is a step in the biosynthesis of staphyloxanthin, an orange pigment present in most staphylococci strains.</text>
</comment>
<evidence type="ECO:0000256" key="1">
    <source>
        <dbReference type="ARBA" id="ARBA00004236"/>
    </source>
</evidence>
<dbReference type="Pfam" id="PF00535">
    <property type="entry name" value="Glycos_transf_2"/>
    <property type="match status" value="1"/>
</dbReference>
<comment type="similarity">
    <text evidence="8">Belongs to the glycosyltransferase 2 family. CrtQ subfamily.</text>
</comment>
<name>A0A8J7WPG1_9ACTN</name>
<dbReference type="Gene3D" id="3.90.550.10">
    <property type="entry name" value="Spore Coat Polysaccharide Biosynthesis Protein SpsA, Chain A"/>
    <property type="match status" value="1"/>
</dbReference>
<dbReference type="AlphaFoldDB" id="A0A8J7WPG1"/>
<dbReference type="PANTHER" id="PTHR43646">
    <property type="entry name" value="GLYCOSYLTRANSFERASE"/>
    <property type="match status" value="1"/>
</dbReference>
<evidence type="ECO:0000259" key="10">
    <source>
        <dbReference type="Pfam" id="PF00535"/>
    </source>
</evidence>
<organism evidence="11 12">
    <name type="scientific">Actinocrinis puniceicyclus</name>
    <dbReference type="NCBI Taxonomy" id="977794"/>
    <lineage>
        <taxon>Bacteria</taxon>
        <taxon>Bacillati</taxon>
        <taxon>Actinomycetota</taxon>
        <taxon>Actinomycetes</taxon>
        <taxon>Catenulisporales</taxon>
        <taxon>Actinospicaceae</taxon>
        <taxon>Actinocrinis</taxon>
    </lineage>
</organism>
<dbReference type="GO" id="GO:0005886">
    <property type="term" value="C:plasma membrane"/>
    <property type="evidence" value="ECO:0007669"/>
    <property type="project" value="UniProtKB-SubCell"/>
</dbReference>
<dbReference type="GO" id="GO:0016757">
    <property type="term" value="F:glycosyltransferase activity"/>
    <property type="evidence" value="ECO:0007669"/>
    <property type="project" value="UniProtKB-KW"/>
</dbReference>
<feature type="domain" description="Glycosyltransferase 2-like" evidence="10">
    <location>
        <begin position="3"/>
        <end position="122"/>
    </location>
</feature>
<keyword evidence="12" id="KW-1185">Reference proteome</keyword>
<evidence type="ECO:0000256" key="6">
    <source>
        <dbReference type="ARBA" id="ARBA00037281"/>
    </source>
</evidence>
<evidence type="ECO:0000256" key="8">
    <source>
        <dbReference type="ARBA" id="ARBA00038120"/>
    </source>
</evidence>
<dbReference type="EMBL" id="JAGSXH010000121">
    <property type="protein sequence ID" value="MBS2966101.1"/>
    <property type="molecule type" value="Genomic_DNA"/>
</dbReference>
<evidence type="ECO:0000256" key="9">
    <source>
        <dbReference type="ARBA" id="ARBA00040345"/>
    </source>
</evidence>
<comment type="subcellular location">
    <subcellularLocation>
        <location evidence="1">Cell membrane</location>
    </subcellularLocation>
</comment>
<evidence type="ECO:0000313" key="12">
    <source>
        <dbReference type="Proteomes" id="UP000677913"/>
    </source>
</evidence>
<comment type="pathway">
    <text evidence="7">Carotenoid biosynthesis; staphyloxanthin biosynthesis; staphyloxanthin from farnesyl diphosphate: step 4/5.</text>
</comment>
<protein>
    <recommendedName>
        <fullName evidence="9">4,4'-diaponeurosporenoate glycosyltransferase</fullName>
    </recommendedName>
</protein>
<evidence type="ECO:0000256" key="3">
    <source>
        <dbReference type="ARBA" id="ARBA00022676"/>
    </source>
</evidence>
<evidence type="ECO:0000256" key="2">
    <source>
        <dbReference type="ARBA" id="ARBA00022475"/>
    </source>
</evidence>
<reference evidence="11" key="1">
    <citation type="submission" date="2021-04" db="EMBL/GenBank/DDBJ databases">
        <title>Genome based classification of Actinospica acidithermotolerans sp. nov., an actinobacterium isolated from an Indonesian hot spring.</title>
        <authorList>
            <person name="Kusuma A.B."/>
            <person name="Putra K.E."/>
            <person name="Nafisah S."/>
            <person name="Loh J."/>
            <person name="Nouioui I."/>
            <person name="Goodfellow M."/>
        </authorList>
    </citation>
    <scope>NUCLEOTIDE SEQUENCE</scope>
    <source>
        <strain evidence="11">DSM 45618</strain>
    </source>
</reference>
<gene>
    <name evidence="11" type="ORF">KGA66_23855</name>
</gene>
<evidence type="ECO:0000256" key="7">
    <source>
        <dbReference type="ARBA" id="ARBA00037904"/>
    </source>
</evidence>
<evidence type="ECO:0000256" key="4">
    <source>
        <dbReference type="ARBA" id="ARBA00022679"/>
    </source>
</evidence>
<sequence>MISVVVPAHNEAAVLGRLLSGLVSDGMSESPGGSETLDLLVVANGCSDETVEVAAQYAAVRVIETPLPNKHRALRLGDQHATGFPRLYVDADVELTADDVRSLAAALGTAGVHAAAPARITPLDGCPWTVRWYYQVWEQLPVVRQGLFGRGVIALSEQGHARVAALPELMGDDLAASLSFAPGERAVVEAARVVVHPPRTLGDLLRRRVRSMTVTTQAATQTRLPGSRTGKADLRDLFMRAPLRNGPRLTWFLFVTALARYRARRAVKAGDFTTWLRDECRPLRTS</sequence>
<comment type="caution">
    <text evidence="11">The sequence shown here is derived from an EMBL/GenBank/DDBJ whole genome shotgun (WGS) entry which is preliminary data.</text>
</comment>
<keyword evidence="5" id="KW-0472">Membrane</keyword>
<keyword evidence="4" id="KW-0808">Transferase</keyword>
<keyword evidence="2" id="KW-1003">Cell membrane</keyword>
<dbReference type="InterPro" id="IPR029044">
    <property type="entry name" value="Nucleotide-diphossugar_trans"/>
</dbReference>
<evidence type="ECO:0000313" key="11">
    <source>
        <dbReference type="EMBL" id="MBS2966101.1"/>
    </source>
</evidence>
<dbReference type="InterPro" id="IPR001173">
    <property type="entry name" value="Glyco_trans_2-like"/>
</dbReference>
<dbReference type="RefSeq" id="WP_211470842.1">
    <property type="nucleotide sequence ID" value="NZ_JAGSXH010000121.1"/>
</dbReference>
<proteinExistence type="inferred from homology"/>
<evidence type="ECO:0000256" key="5">
    <source>
        <dbReference type="ARBA" id="ARBA00023136"/>
    </source>
</evidence>
<dbReference type="PANTHER" id="PTHR43646:SF2">
    <property type="entry name" value="GLYCOSYLTRANSFERASE 2-LIKE DOMAIN-CONTAINING PROTEIN"/>
    <property type="match status" value="1"/>
</dbReference>
<accession>A0A8J7WPG1</accession>
<dbReference type="Proteomes" id="UP000677913">
    <property type="component" value="Unassembled WGS sequence"/>
</dbReference>